<proteinExistence type="inferred from homology"/>
<dbReference type="PANTHER" id="PTHR32227">
    <property type="entry name" value="GLUCAN ENDO-1,3-BETA-GLUCOSIDASE BG1-RELATED-RELATED"/>
    <property type="match status" value="1"/>
</dbReference>
<evidence type="ECO:0000256" key="3">
    <source>
        <dbReference type="ARBA" id="ARBA00023295"/>
    </source>
</evidence>
<keyword evidence="3" id="KW-0326">Glycosidase</keyword>
<name>A0A803KMA2_CHEQI</name>
<dbReference type="InterPro" id="IPR017853">
    <property type="entry name" value="GH"/>
</dbReference>
<reference evidence="5" key="1">
    <citation type="journal article" date="2017" name="Nature">
        <title>The genome of Chenopodium quinoa.</title>
        <authorList>
            <person name="Jarvis D.E."/>
            <person name="Ho Y.S."/>
            <person name="Lightfoot D.J."/>
            <person name="Schmoeckel S.M."/>
            <person name="Li B."/>
            <person name="Borm T.J.A."/>
            <person name="Ohyanagi H."/>
            <person name="Mineta K."/>
            <person name="Michell C.T."/>
            <person name="Saber N."/>
            <person name="Kharbatia N.M."/>
            <person name="Rupper R.R."/>
            <person name="Sharp A.R."/>
            <person name="Dally N."/>
            <person name="Boughton B.A."/>
            <person name="Woo Y.H."/>
            <person name="Gao G."/>
            <person name="Schijlen E.G.W.M."/>
            <person name="Guo X."/>
            <person name="Momin A.A."/>
            <person name="Negrao S."/>
            <person name="Al-Babili S."/>
            <person name="Gehring C."/>
            <person name="Roessner U."/>
            <person name="Jung C."/>
            <person name="Murphy K."/>
            <person name="Arold S.T."/>
            <person name="Gojobori T."/>
            <person name="van der Linden C.G."/>
            <person name="van Loo E.N."/>
            <person name="Jellen E.N."/>
            <person name="Maughan P.J."/>
            <person name="Tester M."/>
        </authorList>
    </citation>
    <scope>NUCLEOTIDE SEQUENCE [LARGE SCALE GENOMIC DNA]</scope>
    <source>
        <strain evidence="5">cv. PI 614886</strain>
    </source>
</reference>
<evidence type="ECO:0000313" key="6">
    <source>
        <dbReference type="Proteomes" id="UP000596660"/>
    </source>
</evidence>
<dbReference type="Gramene" id="AUR62000158-RA">
    <property type="protein sequence ID" value="AUR62000158-RA:cds"/>
    <property type="gene ID" value="AUR62000158"/>
</dbReference>
<dbReference type="SUPFAM" id="SSF51445">
    <property type="entry name" value="(Trans)glycosidases"/>
    <property type="match status" value="1"/>
</dbReference>
<dbReference type="InterPro" id="IPR044965">
    <property type="entry name" value="Glyco_hydro_17_plant"/>
</dbReference>
<dbReference type="InterPro" id="IPR000490">
    <property type="entry name" value="Glyco_hydro_17"/>
</dbReference>
<organism evidence="5 6">
    <name type="scientific">Chenopodium quinoa</name>
    <name type="common">Quinoa</name>
    <dbReference type="NCBI Taxonomy" id="63459"/>
    <lineage>
        <taxon>Eukaryota</taxon>
        <taxon>Viridiplantae</taxon>
        <taxon>Streptophyta</taxon>
        <taxon>Embryophyta</taxon>
        <taxon>Tracheophyta</taxon>
        <taxon>Spermatophyta</taxon>
        <taxon>Magnoliopsida</taxon>
        <taxon>eudicotyledons</taxon>
        <taxon>Gunneridae</taxon>
        <taxon>Pentapetalae</taxon>
        <taxon>Caryophyllales</taxon>
        <taxon>Chenopodiaceae</taxon>
        <taxon>Chenopodioideae</taxon>
        <taxon>Atripliceae</taxon>
        <taxon>Chenopodium</taxon>
    </lineage>
</organism>
<accession>A0A803KMA2</accession>
<dbReference type="AlphaFoldDB" id="A0A803KMA2"/>
<dbReference type="EnsemblPlants" id="AUR62000158-RA">
    <property type="protein sequence ID" value="AUR62000158-RA:cds"/>
    <property type="gene ID" value="AUR62000158"/>
</dbReference>
<dbReference type="OMA" id="FMMEHIN"/>
<evidence type="ECO:0000256" key="1">
    <source>
        <dbReference type="ARBA" id="ARBA00008773"/>
    </source>
</evidence>
<evidence type="ECO:0008006" key="7">
    <source>
        <dbReference type="Google" id="ProtNLM"/>
    </source>
</evidence>
<protein>
    <recommendedName>
        <fullName evidence="7">Glucan endo-1,3-beta-D-glucosidase</fullName>
    </recommendedName>
</protein>
<reference evidence="5" key="2">
    <citation type="submission" date="2021-03" db="UniProtKB">
        <authorList>
            <consortium name="EnsemblPlants"/>
        </authorList>
    </citation>
    <scope>IDENTIFICATION</scope>
</reference>
<dbReference type="GO" id="GO:0004553">
    <property type="term" value="F:hydrolase activity, hydrolyzing O-glycosyl compounds"/>
    <property type="evidence" value="ECO:0007669"/>
    <property type="project" value="InterPro"/>
</dbReference>
<dbReference type="Pfam" id="PF00332">
    <property type="entry name" value="Glyco_hydro_17"/>
    <property type="match status" value="1"/>
</dbReference>
<evidence type="ECO:0000256" key="4">
    <source>
        <dbReference type="RuleBase" id="RU004335"/>
    </source>
</evidence>
<dbReference type="Gene3D" id="3.20.20.80">
    <property type="entry name" value="Glycosidases"/>
    <property type="match status" value="1"/>
</dbReference>
<dbReference type="GO" id="GO:0005975">
    <property type="term" value="P:carbohydrate metabolic process"/>
    <property type="evidence" value="ECO:0007669"/>
    <property type="project" value="InterPro"/>
</dbReference>
<sequence length="205" mass="22100">MGLLSKPSAVATLLLIAIFQVIGAHWCMLWKIRYISVGNEITASDAAARSLLPAMQNVQNALRSANLAGRIKVSTSIITSIVSGFPPSEGLFTSASFMNPIVNFLRNNNAPLLANIYPYFSYLYTPSINLDYALFTSPNAQVTDRNNGLKYQNLFDALVDTVYAALAKAGGPNVPIVVSESSWPSADGDNHGAATFNNAQTYYRG</sequence>
<comment type="similarity">
    <text evidence="1 4">Belongs to the glycosyl hydrolase 17 family.</text>
</comment>
<keyword evidence="6" id="KW-1185">Reference proteome</keyword>
<evidence type="ECO:0000256" key="2">
    <source>
        <dbReference type="ARBA" id="ARBA00022801"/>
    </source>
</evidence>
<keyword evidence="2" id="KW-0378">Hydrolase</keyword>
<evidence type="ECO:0000313" key="5">
    <source>
        <dbReference type="EnsemblPlants" id="AUR62000158-RA:cds"/>
    </source>
</evidence>
<dbReference type="Proteomes" id="UP000596660">
    <property type="component" value="Unplaced"/>
</dbReference>